<dbReference type="Proteomes" id="UP000287177">
    <property type="component" value="Unassembled WGS sequence"/>
</dbReference>
<feature type="region of interest" description="Disordered" evidence="1">
    <location>
        <begin position="54"/>
        <end position="111"/>
    </location>
</feature>
<proteinExistence type="predicted"/>
<accession>A0A439DSR0</accession>
<name>A0A439DSR0_9MYCO</name>
<reference evidence="2 3" key="1">
    <citation type="submission" date="2013-06" db="EMBL/GenBank/DDBJ databases">
        <title>The draft sequence of the Mycobacterium elephantis genome.</title>
        <authorList>
            <person name="Pettersson F.B."/>
            <person name="Das S."/>
            <person name="Dasgupta S."/>
            <person name="Bhattacharya A."/>
            <person name="Kirsebom L.A."/>
        </authorList>
    </citation>
    <scope>NUCLEOTIDE SEQUENCE [LARGE SCALE GENOMIC DNA]</scope>
    <source>
        <strain evidence="2 3">DSM 44368</strain>
    </source>
</reference>
<dbReference type="EMBL" id="ATDN01000019">
    <property type="protein sequence ID" value="RWA19371.1"/>
    <property type="molecule type" value="Genomic_DNA"/>
</dbReference>
<keyword evidence="3" id="KW-1185">Reference proteome</keyword>
<sequence length="111" mass="12166">MFIAAITDLTDSRHTGQFPVSLRCRATGRSPRRSMISSWSMSLHVAGPSANPNWKAEIRSNADPCSPPRDTTVLPLSSGSRNEIPLASKALRPSPVDRVKRRESPAAIQRM</sequence>
<gene>
    <name evidence="2" type="ORF">MELE44368_21480</name>
</gene>
<protein>
    <submittedName>
        <fullName evidence="2">Uncharacterized protein</fullName>
    </submittedName>
</protein>
<dbReference type="AlphaFoldDB" id="A0A439DSR0"/>
<comment type="caution">
    <text evidence="2">The sequence shown here is derived from an EMBL/GenBank/DDBJ whole genome shotgun (WGS) entry which is preliminary data.</text>
</comment>
<organism evidence="2 3">
    <name type="scientific">Mycolicibacterium elephantis DSM 44368</name>
    <dbReference type="NCBI Taxonomy" id="1335622"/>
    <lineage>
        <taxon>Bacteria</taxon>
        <taxon>Bacillati</taxon>
        <taxon>Actinomycetota</taxon>
        <taxon>Actinomycetes</taxon>
        <taxon>Mycobacteriales</taxon>
        <taxon>Mycobacteriaceae</taxon>
        <taxon>Mycolicibacterium</taxon>
    </lineage>
</organism>
<feature type="compositionally biased region" description="Basic and acidic residues" evidence="1">
    <location>
        <begin position="95"/>
        <end position="104"/>
    </location>
</feature>
<evidence type="ECO:0000313" key="3">
    <source>
        <dbReference type="Proteomes" id="UP000287177"/>
    </source>
</evidence>
<evidence type="ECO:0000256" key="1">
    <source>
        <dbReference type="SAM" id="MobiDB-lite"/>
    </source>
</evidence>
<evidence type="ECO:0000313" key="2">
    <source>
        <dbReference type="EMBL" id="RWA19371.1"/>
    </source>
</evidence>